<dbReference type="AlphaFoldDB" id="A0AAE4SCV1"/>
<keyword evidence="2" id="KW-1185">Reference proteome</keyword>
<gene>
    <name evidence="1" type="ORF">MsAg5_07050</name>
</gene>
<evidence type="ECO:0000313" key="2">
    <source>
        <dbReference type="Proteomes" id="UP001271789"/>
    </source>
</evidence>
<proteinExistence type="predicted"/>
<sequence length="211" mass="24004">MNKNKKMRISIAVVLIIAVLVVVAAMSTYHEINRRYQKEDGTVGTGWMCVLYVETPMGELISESDTIVIATITQSESVWNTPDGAAPQEFSRSKNYAKLYMYVHSFFDDSDGWDAREYPIRTVHTFQTDDVLKGEMPEKFTKQMGGGKKDDFFYDNGTIDREIGEQVVIFINSTSDFLTEPVYTVNGGKIYHYGEQISFEELKNKIQSAEN</sequence>
<name>A0AAE4SCV1_9EURY</name>
<dbReference type="Proteomes" id="UP001271789">
    <property type="component" value="Unassembled WGS sequence"/>
</dbReference>
<accession>A0AAE4SCV1</accession>
<comment type="caution">
    <text evidence="1">The sequence shown here is derived from an EMBL/GenBank/DDBJ whole genome shotgun (WGS) entry which is preliminary data.</text>
</comment>
<dbReference type="EMBL" id="JAWDKD010000013">
    <property type="protein sequence ID" value="MDV0446846.1"/>
    <property type="molecule type" value="Genomic_DNA"/>
</dbReference>
<organism evidence="1 2">
    <name type="scientific">Methanolapillus africanus</name>
    <dbReference type="NCBI Taxonomy" id="3028297"/>
    <lineage>
        <taxon>Archaea</taxon>
        <taxon>Methanobacteriati</taxon>
        <taxon>Methanobacteriota</taxon>
        <taxon>Stenosarchaea group</taxon>
        <taxon>Methanomicrobia</taxon>
        <taxon>Methanosarcinales</taxon>
        <taxon>Methanosarcinaceae</taxon>
        <taxon>Methanolapillus</taxon>
    </lineage>
</organism>
<evidence type="ECO:0000313" key="1">
    <source>
        <dbReference type="EMBL" id="MDV0446846.1"/>
    </source>
</evidence>
<protein>
    <submittedName>
        <fullName evidence="1">Uncharacterized protein</fullName>
    </submittedName>
</protein>
<reference evidence="1" key="1">
    <citation type="submission" date="2023-06" db="EMBL/GenBank/DDBJ databases">
        <title>Genome sequence of Methanosarcinaceae archaeon Ag5.</title>
        <authorList>
            <person name="Protasov E."/>
            <person name="Platt K."/>
            <person name="Poehlein A."/>
            <person name="Daniel R."/>
            <person name="Brune A."/>
        </authorList>
    </citation>
    <scope>NUCLEOTIDE SEQUENCE</scope>
    <source>
        <strain evidence="1">Ag5</strain>
    </source>
</reference>